<evidence type="ECO:0000256" key="7">
    <source>
        <dbReference type="ARBA" id="ARBA00023204"/>
    </source>
</evidence>
<keyword evidence="7" id="KW-0234">DNA repair</keyword>
<dbReference type="InterPro" id="IPR047112">
    <property type="entry name" value="RecG/Mfd"/>
</dbReference>
<dbReference type="SUPFAM" id="SSF50249">
    <property type="entry name" value="Nucleic acid-binding proteins"/>
    <property type="match status" value="1"/>
</dbReference>
<dbReference type="PANTHER" id="PTHR47964:SF1">
    <property type="entry name" value="ATP-DEPENDENT DNA HELICASE HOMOLOG RECG, CHLOROPLASTIC"/>
    <property type="match status" value="1"/>
</dbReference>
<dbReference type="GO" id="GO:0003677">
    <property type="term" value="F:DNA binding"/>
    <property type="evidence" value="ECO:0007669"/>
    <property type="project" value="UniProtKB-KW"/>
</dbReference>
<evidence type="ECO:0000259" key="11">
    <source>
        <dbReference type="PROSITE" id="PS51194"/>
    </source>
</evidence>
<keyword evidence="5" id="KW-0067">ATP-binding</keyword>
<feature type="domain" description="Helicase C-terminal" evidence="11">
    <location>
        <begin position="513"/>
        <end position="672"/>
    </location>
</feature>
<dbReference type="InterPro" id="IPR001650">
    <property type="entry name" value="Helicase_C-like"/>
</dbReference>
<evidence type="ECO:0000259" key="10">
    <source>
        <dbReference type="PROSITE" id="PS51192"/>
    </source>
</evidence>
<dbReference type="GO" id="GO:0016787">
    <property type="term" value="F:hydrolase activity"/>
    <property type="evidence" value="ECO:0007669"/>
    <property type="project" value="UniProtKB-KW"/>
</dbReference>
<evidence type="ECO:0000256" key="3">
    <source>
        <dbReference type="ARBA" id="ARBA00022801"/>
    </source>
</evidence>
<comment type="caution">
    <text evidence="12">The sequence shown here is derived from an EMBL/GenBank/DDBJ whole genome shotgun (WGS) entry which is preliminary data.</text>
</comment>
<dbReference type="SUPFAM" id="SSF52540">
    <property type="entry name" value="P-loop containing nucleoside triphosphate hydrolases"/>
    <property type="match status" value="2"/>
</dbReference>
<evidence type="ECO:0000256" key="2">
    <source>
        <dbReference type="ARBA" id="ARBA00022763"/>
    </source>
</evidence>
<name>A0A1Q5PP35_9ACTO</name>
<feature type="compositionally biased region" description="Polar residues" evidence="9">
    <location>
        <begin position="507"/>
        <end position="520"/>
    </location>
</feature>
<dbReference type="Gene3D" id="1.10.150.20">
    <property type="entry name" value="5' to 3' exonuclease, C-terminal subdomain"/>
    <property type="match status" value="1"/>
</dbReference>
<dbReference type="CDD" id="cd04488">
    <property type="entry name" value="RecG_wedge_OBF"/>
    <property type="match status" value="1"/>
</dbReference>
<dbReference type="PANTHER" id="PTHR47964">
    <property type="entry name" value="ATP-DEPENDENT DNA HELICASE HOMOLOG RECG, CHLOROPLASTIC"/>
    <property type="match status" value="1"/>
</dbReference>
<dbReference type="SMART" id="SM00490">
    <property type="entry name" value="HELICc"/>
    <property type="match status" value="1"/>
</dbReference>
<evidence type="ECO:0000256" key="6">
    <source>
        <dbReference type="ARBA" id="ARBA00023125"/>
    </source>
</evidence>
<dbReference type="Pfam" id="PF00270">
    <property type="entry name" value="DEAD"/>
    <property type="match status" value="1"/>
</dbReference>
<dbReference type="PROSITE" id="PS51192">
    <property type="entry name" value="HELICASE_ATP_BIND_1"/>
    <property type="match status" value="1"/>
</dbReference>
<dbReference type="InterPro" id="IPR014001">
    <property type="entry name" value="Helicase_ATP-bd"/>
</dbReference>
<dbReference type="GO" id="GO:0006281">
    <property type="term" value="P:DNA repair"/>
    <property type="evidence" value="ECO:0007669"/>
    <property type="project" value="UniProtKB-KW"/>
</dbReference>
<dbReference type="EMBL" id="MQSV01000002">
    <property type="protein sequence ID" value="OKL49185.1"/>
    <property type="molecule type" value="Genomic_DNA"/>
</dbReference>
<keyword evidence="13" id="KW-1185">Reference proteome</keyword>
<evidence type="ECO:0000256" key="9">
    <source>
        <dbReference type="SAM" id="MobiDB-lite"/>
    </source>
</evidence>
<sequence>MDRRVGPKTAKKLAKLGVNTVRDLLYLQPRRLQTWAELSALENLNEGEEVTFIAQVTDAQMRSLRNRPGAMFTAHLYDGAIELTATFFARHQAILNFHARNLVPGNHYMFSGKLSQYRGKWQLTHPEYDTAEGLSESELAARAARPALIYPQSAGLPSWVTAKAIRTILDTLKPEDVPEVLPEDFRKAQGWDTTFTALHKLHQPETIEEYRWAQKRLAFDEALITQTALAQARQGYQAQTAHPLTEDPKGLLTQIESALPFELTDSQKQVNQQIAQDLAKSHPMQRLLQGDVGSGKTIVAVLALARALAHGYQGALLAPTEVLATQHYLGLLKQFPGLIAPASLTSRTAPVELLLLTGSLSAKDKRQALAILASGKPVLVIGTHALLSEHVQIPNLALLVVDEQHRFGVKQREILREKTEHVPHLLVMTATPIPRTVAMTLFGDLEVSILGARPRPGEEITTYLVPADKPAWMARLWTRTAEEVHNGAHVYIVCPRISEDEKEPETGSVSTADAPQNQTKAPKVATRKATPSAPAEEKRKIVLTSAEGLYQKLQQEPALQGIKLALLHGRQSPAEKAQIMDDFKSGKTPVLISTTVIEVGVDDPEATLMIIMDAQQYGLSALHQLRGRVGRGSRPGTCLAVYQETQGDDALTRLQALAESNDGFYLAEKDLEIRREGDVLGEGQAGRGSSLKFISVLKDLDTIKRARSLADHLVSEDPELVEHPDLKAAIDSALAAEQQENLLRS</sequence>
<accession>A0A1Q5PP35</accession>
<evidence type="ECO:0000256" key="5">
    <source>
        <dbReference type="ARBA" id="ARBA00022840"/>
    </source>
</evidence>
<dbReference type="GO" id="GO:0005524">
    <property type="term" value="F:ATP binding"/>
    <property type="evidence" value="ECO:0007669"/>
    <property type="project" value="UniProtKB-KW"/>
</dbReference>
<dbReference type="Pfam" id="PF17191">
    <property type="entry name" value="RecG_wedge"/>
    <property type="match status" value="1"/>
</dbReference>
<evidence type="ECO:0000256" key="8">
    <source>
        <dbReference type="ARBA" id="ARBA00049819"/>
    </source>
</evidence>
<organism evidence="12 13">
    <name type="scientific">Boudabousia liubingyangii</name>
    <dbReference type="NCBI Taxonomy" id="1921764"/>
    <lineage>
        <taxon>Bacteria</taxon>
        <taxon>Bacillati</taxon>
        <taxon>Actinomycetota</taxon>
        <taxon>Actinomycetes</taxon>
        <taxon>Actinomycetales</taxon>
        <taxon>Actinomycetaceae</taxon>
        <taxon>Boudabousia</taxon>
    </lineage>
</organism>
<dbReference type="PROSITE" id="PS51194">
    <property type="entry name" value="HELICASE_CTER"/>
    <property type="match status" value="1"/>
</dbReference>
<dbReference type="Pfam" id="PF19833">
    <property type="entry name" value="RecG_dom3_C"/>
    <property type="match status" value="1"/>
</dbReference>
<dbReference type="InterPro" id="IPR011545">
    <property type="entry name" value="DEAD/DEAH_box_helicase_dom"/>
</dbReference>
<dbReference type="InterPro" id="IPR033454">
    <property type="entry name" value="RecG_wedge"/>
</dbReference>
<keyword evidence="1" id="KW-0547">Nucleotide-binding</keyword>
<dbReference type="STRING" id="1921764.BSR28_03480"/>
<feature type="region of interest" description="Disordered" evidence="9">
    <location>
        <begin position="502"/>
        <end position="537"/>
    </location>
</feature>
<evidence type="ECO:0000313" key="13">
    <source>
        <dbReference type="Proteomes" id="UP000186785"/>
    </source>
</evidence>
<dbReference type="Gene3D" id="2.40.50.140">
    <property type="entry name" value="Nucleic acid-binding proteins"/>
    <property type="match status" value="1"/>
</dbReference>
<dbReference type="GO" id="GO:0003678">
    <property type="term" value="F:DNA helicase activity"/>
    <property type="evidence" value="ECO:0007669"/>
    <property type="project" value="TreeGrafter"/>
</dbReference>
<keyword evidence="3" id="KW-0378">Hydrolase</keyword>
<dbReference type="SMART" id="SM00487">
    <property type="entry name" value="DEXDc"/>
    <property type="match status" value="1"/>
</dbReference>
<evidence type="ECO:0000256" key="4">
    <source>
        <dbReference type="ARBA" id="ARBA00022806"/>
    </source>
</evidence>
<keyword evidence="6" id="KW-0238">DNA-binding</keyword>
<dbReference type="InterPro" id="IPR012340">
    <property type="entry name" value="NA-bd_OB-fold"/>
</dbReference>
<dbReference type="InterPro" id="IPR027417">
    <property type="entry name" value="P-loop_NTPase"/>
</dbReference>
<evidence type="ECO:0000313" key="12">
    <source>
        <dbReference type="EMBL" id="OKL49185.1"/>
    </source>
</evidence>
<dbReference type="Gene3D" id="3.40.50.300">
    <property type="entry name" value="P-loop containing nucleotide triphosphate hydrolases"/>
    <property type="match status" value="2"/>
</dbReference>
<protein>
    <recommendedName>
        <fullName evidence="8">Probable DNA 3'-5' helicase RecG</fullName>
    </recommendedName>
</protein>
<gene>
    <name evidence="12" type="ORF">BSR29_03910</name>
</gene>
<evidence type="ECO:0000256" key="1">
    <source>
        <dbReference type="ARBA" id="ARBA00022741"/>
    </source>
</evidence>
<dbReference type="Pfam" id="PF00271">
    <property type="entry name" value="Helicase_C"/>
    <property type="match status" value="1"/>
</dbReference>
<reference evidence="12 13" key="1">
    <citation type="submission" date="2016-11" db="EMBL/GenBank/DDBJ databases">
        <title>Actinomyces gypaetusis sp. nov. isolated from the vulture Gypaetus barbatus in Qinghai Tibet Plateau China.</title>
        <authorList>
            <person name="Meng X."/>
        </authorList>
    </citation>
    <scope>NUCLEOTIDE SEQUENCE [LARGE SCALE GENOMIC DNA]</scope>
    <source>
        <strain evidence="12 13">VUL4_2</strain>
    </source>
</reference>
<feature type="domain" description="Helicase ATP-binding" evidence="10">
    <location>
        <begin position="277"/>
        <end position="450"/>
    </location>
</feature>
<keyword evidence="2" id="KW-0227">DNA damage</keyword>
<dbReference type="AlphaFoldDB" id="A0A1Q5PP35"/>
<dbReference type="Proteomes" id="UP000186785">
    <property type="component" value="Unassembled WGS sequence"/>
</dbReference>
<dbReference type="InterPro" id="IPR045562">
    <property type="entry name" value="RecG_dom3_C"/>
</dbReference>
<proteinExistence type="predicted"/>
<keyword evidence="4" id="KW-0347">Helicase</keyword>